<dbReference type="Gene3D" id="3.40.50.10540">
    <property type="entry name" value="Crotonobetainyl-coa:carnitine coa-transferase, domain 1"/>
    <property type="match status" value="1"/>
</dbReference>
<evidence type="ECO:0000313" key="3">
    <source>
        <dbReference type="Proteomes" id="UP000002949"/>
    </source>
</evidence>
<dbReference type="InterPro" id="IPR023606">
    <property type="entry name" value="CoA-Trfase_III_dom_1_sf"/>
</dbReference>
<name>G6Y6R0_9HYPH</name>
<dbReference type="PATRIC" id="fig|1082933.3.peg.1550"/>
<dbReference type="AlphaFoldDB" id="G6Y6R0"/>
<evidence type="ECO:0000256" key="1">
    <source>
        <dbReference type="ARBA" id="ARBA00022679"/>
    </source>
</evidence>
<protein>
    <submittedName>
        <fullName evidence="2">L-carnitine dehydratase/bile acid-inducible protein F</fullName>
    </submittedName>
</protein>
<evidence type="ECO:0000313" key="2">
    <source>
        <dbReference type="EMBL" id="EHH12574.1"/>
    </source>
</evidence>
<gene>
    <name evidence="2" type="ORF">MEA186_08128</name>
</gene>
<keyword evidence="3" id="KW-1185">Reference proteome</keyword>
<dbReference type="GO" id="GO:0008410">
    <property type="term" value="F:CoA-transferase activity"/>
    <property type="evidence" value="ECO:0007669"/>
    <property type="project" value="TreeGrafter"/>
</dbReference>
<dbReference type="InterPro" id="IPR003673">
    <property type="entry name" value="CoA-Trfase_fam_III"/>
</dbReference>
<dbReference type="Gene3D" id="3.30.1540.10">
    <property type="entry name" value="formyl-coa transferase, domain 3"/>
    <property type="match status" value="1"/>
</dbReference>
<reference evidence="2 3" key="1">
    <citation type="journal article" date="2012" name="J. Bacteriol.">
        <title>Draft Genome Sequence of Plant Growth-Promoting Rhizobium Mesorhizobium amorphae, Isolated from Zinc-Lead Mine Tailings.</title>
        <authorList>
            <person name="Hao X."/>
            <person name="Lin Y."/>
            <person name="Johnstone L."/>
            <person name="Baltrus D.A."/>
            <person name="Miller S.J."/>
            <person name="Wei G."/>
            <person name="Rensing C."/>
        </authorList>
    </citation>
    <scope>NUCLEOTIDE SEQUENCE [LARGE SCALE GENOMIC DNA]</scope>
    <source>
        <strain evidence="2 3">CCNWGS0123</strain>
    </source>
</reference>
<dbReference type="PANTHER" id="PTHR48207">
    <property type="entry name" value="SUCCINATE--HYDROXYMETHYLGLUTARATE COA-TRANSFERASE"/>
    <property type="match status" value="1"/>
</dbReference>
<dbReference type="InterPro" id="IPR044855">
    <property type="entry name" value="CoA-Trfase_III_dom3_sf"/>
</dbReference>
<dbReference type="PANTHER" id="PTHR48207:SF3">
    <property type="entry name" value="SUCCINATE--HYDROXYMETHYLGLUTARATE COA-TRANSFERASE"/>
    <property type="match status" value="1"/>
</dbReference>
<dbReference type="InterPro" id="IPR050483">
    <property type="entry name" value="CoA-transferase_III_domain"/>
</dbReference>
<proteinExistence type="predicted"/>
<dbReference type="Proteomes" id="UP000002949">
    <property type="component" value="Unassembled WGS sequence"/>
</dbReference>
<dbReference type="SUPFAM" id="SSF89796">
    <property type="entry name" value="CoA-transferase family III (CaiB/BaiF)"/>
    <property type="match status" value="1"/>
</dbReference>
<dbReference type="Pfam" id="PF02515">
    <property type="entry name" value="CoA_transf_3"/>
    <property type="match status" value="1"/>
</dbReference>
<dbReference type="EMBL" id="AGSN01000073">
    <property type="protein sequence ID" value="EHH12574.1"/>
    <property type="molecule type" value="Genomic_DNA"/>
</dbReference>
<sequence length="391" mass="42795">MDEKRGVVMRSCLEGITVVAVEQAVAAPYASSRLADAGARVIKVERPEGDFARNYDKLVRGQSAYFVWLNRGKESVCLDLRSVADSAVLDTLIASADVFIQNLKPGSIEKLGFRSADLRRRFPRLITCDISGFGEGGPFSHLKAYDLIVQAETGLCAITGTQHGPARIGVSVCDISAGMTAHSAILQALYHREVTGEGASIQVSLFDAVADWMNVPVLQHDYSSYHTVRAGVKHPSLAPYGAYRCADGKDVIFSVQNDREWVNFCEKFLRQPGLTRAPGFADNMERLGHRAQLDEIIERRFSELSCHEAMQELEAAGLAYGRLNEVADISKHPHIRRVQVGTPEGTVETIAPAAIFNSERPSLRPVPALGAHTEAIREEVLGHLRERATSS</sequence>
<organism evidence="2 3">
    <name type="scientific">Mesorhizobium amorphae CCNWGS0123</name>
    <dbReference type="NCBI Taxonomy" id="1082933"/>
    <lineage>
        <taxon>Bacteria</taxon>
        <taxon>Pseudomonadati</taxon>
        <taxon>Pseudomonadota</taxon>
        <taxon>Alphaproteobacteria</taxon>
        <taxon>Hyphomicrobiales</taxon>
        <taxon>Phyllobacteriaceae</taxon>
        <taxon>Mesorhizobium</taxon>
    </lineage>
</organism>
<accession>G6Y6R0</accession>
<keyword evidence="1" id="KW-0808">Transferase</keyword>
<dbReference type="eggNOG" id="COG1804">
    <property type="taxonomic scope" value="Bacteria"/>
</dbReference>